<organism evidence="1 2">
    <name type="scientific">Skermanella stibiiresistens SB22</name>
    <dbReference type="NCBI Taxonomy" id="1385369"/>
    <lineage>
        <taxon>Bacteria</taxon>
        <taxon>Pseudomonadati</taxon>
        <taxon>Pseudomonadota</taxon>
        <taxon>Alphaproteobacteria</taxon>
        <taxon>Rhodospirillales</taxon>
        <taxon>Azospirillaceae</taxon>
        <taxon>Skermanella</taxon>
    </lineage>
</organism>
<name>W9H7T5_9PROT</name>
<accession>W9H7T5</accession>
<dbReference type="EMBL" id="AVFL01000002">
    <property type="protein sequence ID" value="EWY42295.1"/>
    <property type="molecule type" value="Genomic_DNA"/>
</dbReference>
<evidence type="ECO:0000313" key="2">
    <source>
        <dbReference type="Proteomes" id="UP000019486"/>
    </source>
</evidence>
<dbReference type="AlphaFoldDB" id="W9H7T5"/>
<proteinExistence type="predicted"/>
<dbReference type="Proteomes" id="UP000019486">
    <property type="component" value="Unassembled WGS sequence"/>
</dbReference>
<gene>
    <name evidence="1" type="ORF">N825_18155</name>
</gene>
<reference evidence="1 2" key="1">
    <citation type="submission" date="2013-08" db="EMBL/GenBank/DDBJ databases">
        <title>The genome sequence of Skermanella stibiiresistens.</title>
        <authorList>
            <person name="Zhu W."/>
            <person name="Wang G."/>
        </authorList>
    </citation>
    <scope>NUCLEOTIDE SEQUENCE [LARGE SCALE GENOMIC DNA]</scope>
    <source>
        <strain evidence="1 2">SB22</strain>
    </source>
</reference>
<keyword evidence="2" id="KW-1185">Reference proteome</keyword>
<dbReference type="STRING" id="1385369.N825_18155"/>
<evidence type="ECO:0000313" key="1">
    <source>
        <dbReference type="EMBL" id="EWY42295.1"/>
    </source>
</evidence>
<dbReference type="OrthoDB" id="7363262at2"/>
<protein>
    <submittedName>
        <fullName evidence="1">Uncharacterized protein</fullName>
    </submittedName>
</protein>
<comment type="caution">
    <text evidence="1">The sequence shown here is derived from an EMBL/GenBank/DDBJ whole genome shotgun (WGS) entry which is preliminary data.</text>
</comment>
<sequence length="77" mass="8414">MANLIEIRNGAVVGNDQPDDINLPVGTPISQPDGHYIAIGMDVEGPLSREQAHERLDHMREATRRELEAGDRTAPDA</sequence>
<dbReference type="RefSeq" id="WP_037446726.1">
    <property type="nucleotide sequence ID" value="NZ_AVFL01000002.1"/>
</dbReference>